<accession>A0A7K0ETB6</accession>
<dbReference type="SUPFAM" id="SSF47598">
    <property type="entry name" value="Ribbon-helix-helix"/>
    <property type="match status" value="1"/>
</dbReference>
<evidence type="ECO:0000313" key="1">
    <source>
        <dbReference type="EMBL" id="MRS64771.1"/>
    </source>
</evidence>
<evidence type="ECO:0000313" key="2">
    <source>
        <dbReference type="Proteomes" id="UP000441754"/>
    </source>
</evidence>
<proteinExistence type="predicted"/>
<dbReference type="EMBL" id="WJXZ01000014">
    <property type="protein sequence ID" value="MRS64771.1"/>
    <property type="molecule type" value="Genomic_DNA"/>
</dbReference>
<dbReference type="OrthoDB" id="6198066at2"/>
<dbReference type="Proteomes" id="UP000441754">
    <property type="component" value="Unassembled WGS sequence"/>
</dbReference>
<dbReference type="AlphaFoldDB" id="A0A7K0ETB6"/>
<gene>
    <name evidence="1" type="ORF">GJJ30_25960</name>
</gene>
<comment type="caution">
    <text evidence="1">The sequence shown here is derived from an EMBL/GenBank/DDBJ whole genome shotgun (WGS) entry which is preliminary data.</text>
</comment>
<dbReference type="InterPro" id="IPR010985">
    <property type="entry name" value="Ribbon_hlx_hlx"/>
</dbReference>
<dbReference type="Pfam" id="PF19891">
    <property type="entry name" value="DUF6364"/>
    <property type="match status" value="1"/>
</dbReference>
<reference evidence="1 2" key="1">
    <citation type="journal article" date="2018" name="Antonie Van Leeuwenhoek">
        <title>Larkinella terrae sp. nov., isolated from soil on Jeju Island, South Korea.</title>
        <authorList>
            <person name="Ten L.N."/>
            <person name="Jeon J."/>
            <person name="Park S.J."/>
            <person name="Park S."/>
            <person name="Lee S.Y."/>
            <person name="Kim M.K."/>
            <person name="Jung H.Y."/>
        </authorList>
    </citation>
    <scope>NUCLEOTIDE SEQUENCE [LARGE SCALE GENOMIC DNA]</scope>
    <source>
        <strain evidence="1 2">KCTC 52001</strain>
    </source>
</reference>
<sequence>MNTKLTLKLDEEVIQQAKRYAASQNRSLSGLIEGYLKSLINKNEPDTDKREVKISPFVKSMTSGTTIPSNLDIKEYSEHLLEKYR</sequence>
<name>A0A7K0ETB6_9BACT</name>
<dbReference type="RefSeq" id="WP_154178079.1">
    <property type="nucleotide sequence ID" value="NZ_WJXZ01000014.1"/>
</dbReference>
<dbReference type="GO" id="GO:0006355">
    <property type="term" value="P:regulation of DNA-templated transcription"/>
    <property type="evidence" value="ECO:0007669"/>
    <property type="project" value="InterPro"/>
</dbReference>
<evidence type="ECO:0008006" key="3">
    <source>
        <dbReference type="Google" id="ProtNLM"/>
    </source>
</evidence>
<protein>
    <recommendedName>
        <fullName evidence="3">Antitoxin</fullName>
    </recommendedName>
</protein>
<dbReference type="InterPro" id="IPR045944">
    <property type="entry name" value="DUF6364"/>
</dbReference>
<keyword evidence="2" id="KW-1185">Reference proteome</keyword>
<organism evidence="1 2">
    <name type="scientific">Larkinella terrae</name>
    <dbReference type="NCBI Taxonomy" id="2025311"/>
    <lineage>
        <taxon>Bacteria</taxon>
        <taxon>Pseudomonadati</taxon>
        <taxon>Bacteroidota</taxon>
        <taxon>Cytophagia</taxon>
        <taxon>Cytophagales</taxon>
        <taxon>Spirosomataceae</taxon>
        <taxon>Larkinella</taxon>
    </lineage>
</organism>